<dbReference type="AlphaFoldDB" id="A0A284S8A4"/>
<protein>
    <submittedName>
        <fullName evidence="2">Uncharacterized protein</fullName>
    </submittedName>
</protein>
<evidence type="ECO:0000313" key="2">
    <source>
        <dbReference type="EMBL" id="SJL17206.1"/>
    </source>
</evidence>
<reference evidence="3" key="1">
    <citation type="journal article" date="2017" name="Nat. Ecol. Evol.">
        <title>Genome expansion and lineage-specific genetic innovations in the forest pathogenic fungi Armillaria.</title>
        <authorList>
            <person name="Sipos G."/>
            <person name="Prasanna A.N."/>
            <person name="Walter M.C."/>
            <person name="O'Connor E."/>
            <person name="Balint B."/>
            <person name="Krizsan K."/>
            <person name="Kiss B."/>
            <person name="Hess J."/>
            <person name="Varga T."/>
            <person name="Slot J."/>
            <person name="Riley R."/>
            <person name="Boka B."/>
            <person name="Rigling D."/>
            <person name="Barry K."/>
            <person name="Lee J."/>
            <person name="Mihaltcheva S."/>
            <person name="LaButti K."/>
            <person name="Lipzen A."/>
            <person name="Waldron R."/>
            <person name="Moloney N.M."/>
            <person name="Sperisen C."/>
            <person name="Kredics L."/>
            <person name="Vagvoelgyi C."/>
            <person name="Patrignani A."/>
            <person name="Fitzpatrick D."/>
            <person name="Nagy I."/>
            <person name="Doyle S."/>
            <person name="Anderson J.B."/>
            <person name="Grigoriev I.V."/>
            <person name="Gueldener U."/>
            <person name="Muensterkoetter M."/>
            <person name="Nagy L.G."/>
        </authorList>
    </citation>
    <scope>NUCLEOTIDE SEQUENCE [LARGE SCALE GENOMIC DNA]</scope>
    <source>
        <strain evidence="3">C18/9</strain>
    </source>
</reference>
<dbReference type="Proteomes" id="UP000219338">
    <property type="component" value="Unassembled WGS sequence"/>
</dbReference>
<proteinExistence type="predicted"/>
<feature type="region of interest" description="Disordered" evidence="1">
    <location>
        <begin position="326"/>
        <end position="385"/>
    </location>
</feature>
<evidence type="ECO:0000256" key="1">
    <source>
        <dbReference type="SAM" id="MobiDB-lite"/>
    </source>
</evidence>
<feature type="region of interest" description="Disordered" evidence="1">
    <location>
        <begin position="1"/>
        <end position="23"/>
    </location>
</feature>
<feature type="compositionally biased region" description="Basic and acidic residues" evidence="1">
    <location>
        <begin position="364"/>
        <end position="379"/>
    </location>
</feature>
<feature type="compositionally biased region" description="Basic and acidic residues" evidence="1">
    <location>
        <begin position="326"/>
        <end position="336"/>
    </location>
</feature>
<name>A0A284S8A4_ARMOS</name>
<sequence>MAAAPLGSTAKVLESMKPENKKKKHKVKLEKNRLAAQRNDLRAARHTLRISAAPGTAIVLPSKVPPHNKKEMDLEKARIINQLGASGSKVFFLGSREIFPGLTGDPPPCYVCKEPVKGPPVIGMLALERTLFSGFKAFRTAPGESTHDADERNEKTDKVRFMTQTITLTGLGSARFKGSVEALKGIGHTGEREFRVGQLQGWMSSQVQGYDAIELSNCYFCPRGKDYRGEDHAISEEVDPKGILRCNMGNHLVHTKDNEVLDDPTNKLTGPYRYVKAKPQILRIGDIVEAQCSIVLITSKGGSVKMKLVLRAIVRINYEHSMNADRARKGGADREGSNTSGPKVKWKIGFEYDDEEEVAQGKQQHTEPIDEDKQREKGEGMIVEE</sequence>
<dbReference type="EMBL" id="FUEG01000041">
    <property type="protein sequence ID" value="SJL17206.1"/>
    <property type="molecule type" value="Genomic_DNA"/>
</dbReference>
<evidence type="ECO:0000313" key="3">
    <source>
        <dbReference type="Proteomes" id="UP000219338"/>
    </source>
</evidence>
<dbReference type="OrthoDB" id="3269456at2759"/>
<organism evidence="2 3">
    <name type="scientific">Armillaria ostoyae</name>
    <name type="common">Armillaria root rot fungus</name>
    <dbReference type="NCBI Taxonomy" id="47428"/>
    <lineage>
        <taxon>Eukaryota</taxon>
        <taxon>Fungi</taxon>
        <taxon>Dikarya</taxon>
        <taxon>Basidiomycota</taxon>
        <taxon>Agaricomycotina</taxon>
        <taxon>Agaricomycetes</taxon>
        <taxon>Agaricomycetidae</taxon>
        <taxon>Agaricales</taxon>
        <taxon>Marasmiineae</taxon>
        <taxon>Physalacriaceae</taxon>
        <taxon>Armillaria</taxon>
    </lineage>
</organism>
<keyword evidence="3" id="KW-1185">Reference proteome</keyword>
<gene>
    <name evidence="2" type="ORF">ARMOST_20752</name>
</gene>
<accession>A0A284S8A4</accession>